<evidence type="ECO:0000256" key="3">
    <source>
        <dbReference type="ARBA" id="ARBA00022475"/>
    </source>
</evidence>
<dbReference type="Proteomes" id="UP000016638">
    <property type="component" value="Unassembled WGS sequence"/>
</dbReference>
<proteinExistence type="predicted"/>
<evidence type="ECO:0000259" key="10">
    <source>
        <dbReference type="PROSITE" id="PS50893"/>
    </source>
</evidence>
<dbReference type="SMART" id="SM00382">
    <property type="entry name" value="AAA"/>
    <property type="match status" value="2"/>
</dbReference>
<dbReference type="CDD" id="cd03216">
    <property type="entry name" value="ABC_Carb_Monos_I"/>
    <property type="match status" value="1"/>
</dbReference>
<dbReference type="InterPro" id="IPR027417">
    <property type="entry name" value="P-loop_NTPase"/>
</dbReference>
<keyword evidence="6" id="KW-0547">Nucleotide-binding</keyword>
<keyword evidence="9" id="KW-0472">Membrane</keyword>
<sequence>MAGYGCPDDVFLHADRISKVYPGTKALDNVSFDLLKGKVNVLIGENGAGKSTLMKMIAGIEQPSSGTLYIGDAEVSFKDTTEARRHGIGIIHQELSLFPNLNVYQNIFMNREHKRGFSLDDAYHMNASKKVLDLLEHPMDPTTRVGSLRVGQQQMIEIARELVDDDLQVLIMDEPTSSLSQQEVQVLFKIMRELTASGLSIVYISHRLEEIMEIGDHVTILRDGRYVDDADVKDISISWIVQKMTGGEKQYPKRDRVVDWDAQPKILEVSDLCLPKPGGGYLVDHVSFDLRKGEVLGIYGLLGAGRTEVFECIMGLRPEHTGTVRLNGRPITIGSVSQMIDAGISLIPEDRQGGGLVQTLDIEKNVSLAALKRYRKGPLIDSVTEDRRVDEEIRDIHIKVADKHLPILSLSGGNQQKVVIAKGLLTEPQILLMDEPSRGIDIGAKTEVYEIIDKYARRGLSIIVISSELEEIIAISDRILVLSNGRLTGEFAGGHIDKDALALASYKGHHAVKAEKEN</sequence>
<dbReference type="SUPFAM" id="SSF52540">
    <property type="entry name" value="P-loop containing nucleoside triphosphate hydrolases"/>
    <property type="match status" value="2"/>
</dbReference>
<dbReference type="GO" id="GO:0005886">
    <property type="term" value="C:plasma membrane"/>
    <property type="evidence" value="ECO:0007669"/>
    <property type="project" value="UniProtKB-SubCell"/>
</dbReference>
<keyword evidence="2" id="KW-0813">Transport</keyword>
<dbReference type="InterPro" id="IPR017871">
    <property type="entry name" value="ABC_transporter-like_CS"/>
</dbReference>
<evidence type="ECO:0000256" key="5">
    <source>
        <dbReference type="ARBA" id="ARBA00022737"/>
    </source>
</evidence>
<dbReference type="FunFam" id="3.40.50.300:FF:000127">
    <property type="entry name" value="Ribose import ATP-binding protein RbsA"/>
    <property type="match status" value="1"/>
</dbReference>
<feature type="domain" description="ABC transporter" evidence="10">
    <location>
        <begin position="12"/>
        <end position="248"/>
    </location>
</feature>
<keyword evidence="4" id="KW-0762">Sugar transport</keyword>
<organism evidence="11 12">
    <name type="scientific">Olsenella profusa F0195</name>
    <dbReference type="NCBI Taxonomy" id="1125712"/>
    <lineage>
        <taxon>Bacteria</taxon>
        <taxon>Bacillati</taxon>
        <taxon>Actinomycetota</taxon>
        <taxon>Coriobacteriia</taxon>
        <taxon>Coriobacteriales</taxon>
        <taxon>Atopobiaceae</taxon>
        <taxon>Olsenella</taxon>
    </lineage>
</organism>
<evidence type="ECO:0000256" key="8">
    <source>
        <dbReference type="ARBA" id="ARBA00022967"/>
    </source>
</evidence>
<dbReference type="EMBL" id="AWEZ01000073">
    <property type="protein sequence ID" value="ERL06058.1"/>
    <property type="molecule type" value="Genomic_DNA"/>
</dbReference>
<evidence type="ECO:0000313" key="12">
    <source>
        <dbReference type="Proteomes" id="UP000016638"/>
    </source>
</evidence>
<accession>U2TIK7</accession>
<dbReference type="InterPro" id="IPR003439">
    <property type="entry name" value="ABC_transporter-like_ATP-bd"/>
</dbReference>
<dbReference type="CDD" id="cd03215">
    <property type="entry name" value="ABC_Carb_Monos_II"/>
    <property type="match status" value="1"/>
</dbReference>
<keyword evidence="5" id="KW-0677">Repeat</keyword>
<comment type="caution">
    <text evidence="11">The sequence shown here is derived from an EMBL/GenBank/DDBJ whole genome shotgun (WGS) entry which is preliminary data.</text>
</comment>
<dbReference type="PROSITE" id="PS00211">
    <property type="entry name" value="ABC_TRANSPORTER_1"/>
    <property type="match status" value="1"/>
</dbReference>
<dbReference type="PATRIC" id="fig|1125712.3.peg.2536"/>
<dbReference type="GO" id="GO:0005524">
    <property type="term" value="F:ATP binding"/>
    <property type="evidence" value="ECO:0007669"/>
    <property type="project" value="UniProtKB-KW"/>
</dbReference>
<evidence type="ECO:0000256" key="7">
    <source>
        <dbReference type="ARBA" id="ARBA00022840"/>
    </source>
</evidence>
<dbReference type="AlphaFoldDB" id="U2TIK7"/>
<dbReference type="Pfam" id="PF00005">
    <property type="entry name" value="ABC_tran"/>
    <property type="match status" value="2"/>
</dbReference>
<dbReference type="InterPro" id="IPR050107">
    <property type="entry name" value="ABC_carbohydrate_import_ATPase"/>
</dbReference>
<name>U2TIK7_9ACTN</name>
<keyword evidence="8" id="KW-1278">Translocase</keyword>
<dbReference type="PANTHER" id="PTHR43790:SF3">
    <property type="entry name" value="D-ALLOSE IMPORT ATP-BINDING PROTEIN ALSA-RELATED"/>
    <property type="match status" value="1"/>
</dbReference>
<dbReference type="PANTHER" id="PTHR43790">
    <property type="entry name" value="CARBOHYDRATE TRANSPORT ATP-BINDING PROTEIN MG119-RELATED"/>
    <property type="match status" value="1"/>
</dbReference>
<evidence type="ECO:0000313" key="11">
    <source>
        <dbReference type="EMBL" id="ERL06058.1"/>
    </source>
</evidence>
<protein>
    <submittedName>
        <fullName evidence="11">ABC transporter, ATP-binding protein</fullName>
    </submittedName>
</protein>
<dbReference type="eggNOG" id="COG1129">
    <property type="taxonomic scope" value="Bacteria"/>
</dbReference>
<feature type="domain" description="ABC transporter" evidence="10">
    <location>
        <begin position="267"/>
        <end position="509"/>
    </location>
</feature>
<evidence type="ECO:0000256" key="9">
    <source>
        <dbReference type="ARBA" id="ARBA00023136"/>
    </source>
</evidence>
<dbReference type="GO" id="GO:0016887">
    <property type="term" value="F:ATP hydrolysis activity"/>
    <property type="evidence" value="ECO:0007669"/>
    <property type="project" value="InterPro"/>
</dbReference>
<dbReference type="RefSeq" id="WP_021727443.1">
    <property type="nucleotide sequence ID" value="NZ_AWEZ01000073.1"/>
</dbReference>
<keyword evidence="12" id="KW-1185">Reference proteome</keyword>
<keyword evidence="3" id="KW-1003">Cell membrane</keyword>
<dbReference type="OrthoDB" id="39350at2"/>
<dbReference type="PROSITE" id="PS50893">
    <property type="entry name" value="ABC_TRANSPORTER_2"/>
    <property type="match status" value="2"/>
</dbReference>
<keyword evidence="7 11" id="KW-0067">ATP-binding</keyword>
<dbReference type="InterPro" id="IPR003593">
    <property type="entry name" value="AAA+_ATPase"/>
</dbReference>
<reference evidence="11 12" key="1">
    <citation type="submission" date="2013-08" db="EMBL/GenBank/DDBJ databases">
        <authorList>
            <person name="Durkin A.S."/>
            <person name="Haft D.R."/>
            <person name="McCorrison J."/>
            <person name="Torralba M."/>
            <person name="Gillis M."/>
            <person name="Haft D.H."/>
            <person name="Methe B."/>
            <person name="Sutton G."/>
            <person name="Nelson K.E."/>
        </authorList>
    </citation>
    <scope>NUCLEOTIDE SEQUENCE [LARGE SCALE GENOMIC DNA]</scope>
    <source>
        <strain evidence="11 12">F0195</strain>
    </source>
</reference>
<evidence type="ECO:0000256" key="1">
    <source>
        <dbReference type="ARBA" id="ARBA00004202"/>
    </source>
</evidence>
<evidence type="ECO:0000256" key="6">
    <source>
        <dbReference type="ARBA" id="ARBA00022741"/>
    </source>
</evidence>
<comment type="subcellular location">
    <subcellularLocation>
        <location evidence="1">Cell membrane</location>
        <topology evidence="1">Peripheral membrane protein</topology>
    </subcellularLocation>
</comment>
<evidence type="ECO:0000256" key="2">
    <source>
        <dbReference type="ARBA" id="ARBA00022448"/>
    </source>
</evidence>
<dbReference type="STRING" id="1125712.HMPREF1316_0869"/>
<gene>
    <name evidence="11" type="ORF">HMPREF1316_0869</name>
</gene>
<dbReference type="Gene3D" id="3.40.50.300">
    <property type="entry name" value="P-loop containing nucleotide triphosphate hydrolases"/>
    <property type="match status" value="2"/>
</dbReference>
<evidence type="ECO:0000256" key="4">
    <source>
        <dbReference type="ARBA" id="ARBA00022597"/>
    </source>
</evidence>